<evidence type="ECO:0000313" key="2">
    <source>
        <dbReference type="EMBL" id="CAG9606914.1"/>
    </source>
</evidence>
<name>A0A9C7G6Z1_9BACI</name>
<feature type="domain" description="DUF985" evidence="1">
    <location>
        <begin position="6"/>
        <end position="144"/>
    </location>
</feature>
<protein>
    <recommendedName>
        <fullName evidence="1">DUF985 domain-containing protein</fullName>
    </recommendedName>
</protein>
<dbReference type="Proteomes" id="UP000789845">
    <property type="component" value="Unassembled WGS sequence"/>
</dbReference>
<dbReference type="Gene3D" id="2.60.120.10">
    <property type="entry name" value="Jelly Rolls"/>
    <property type="match status" value="1"/>
</dbReference>
<dbReference type="InterPro" id="IPR014710">
    <property type="entry name" value="RmlC-like_jellyroll"/>
</dbReference>
<dbReference type="InterPro" id="IPR011051">
    <property type="entry name" value="RmlC_Cupin_sf"/>
</dbReference>
<dbReference type="CDD" id="cd06121">
    <property type="entry name" value="cupin_YML079wp"/>
    <property type="match status" value="1"/>
</dbReference>
<evidence type="ECO:0000259" key="1">
    <source>
        <dbReference type="Pfam" id="PF06172"/>
    </source>
</evidence>
<gene>
    <name evidence="2" type="ORF">NEOCIP111885_00602</name>
</gene>
<proteinExistence type="predicted"/>
<organism evidence="2 3">
    <name type="scientific">Pseudoneobacillus rhizosphaerae</name>
    <dbReference type="NCBI Taxonomy" id="2880968"/>
    <lineage>
        <taxon>Bacteria</taxon>
        <taxon>Bacillati</taxon>
        <taxon>Bacillota</taxon>
        <taxon>Bacilli</taxon>
        <taxon>Bacillales</taxon>
        <taxon>Bacillaceae</taxon>
        <taxon>Pseudoneobacillus</taxon>
    </lineage>
</organism>
<dbReference type="SUPFAM" id="SSF51182">
    <property type="entry name" value="RmlC-like cupins"/>
    <property type="match status" value="1"/>
</dbReference>
<dbReference type="InterPro" id="IPR039935">
    <property type="entry name" value="YML079W-like"/>
</dbReference>
<dbReference type="Pfam" id="PF06172">
    <property type="entry name" value="Cupin_5"/>
    <property type="match status" value="1"/>
</dbReference>
<evidence type="ECO:0000313" key="3">
    <source>
        <dbReference type="Proteomes" id="UP000789845"/>
    </source>
</evidence>
<keyword evidence="3" id="KW-1185">Reference proteome</keyword>
<dbReference type="InterPro" id="IPR009327">
    <property type="entry name" value="Cupin_DUF985"/>
</dbReference>
<dbReference type="AlphaFoldDB" id="A0A9C7G6Z1"/>
<comment type="caution">
    <text evidence="2">The sequence shown here is derived from an EMBL/GenBank/DDBJ whole genome shotgun (WGS) entry which is preliminary data.</text>
</comment>
<dbReference type="EMBL" id="CAKJTG010000003">
    <property type="protein sequence ID" value="CAG9606914.1"/>
    <property type="molecule type" value="Genomic_DNA"/>
</dbReference>
<dbReference type="PANTHER" id="PTHR33387">
    <property type="entry name" value="RMLC-LIKE JELLY ROLL FOLD PROTEIN"/>
    <property type="match status" value="1"/>
</dbReference>
<sequence length="168" mass="19496">MRDASYWINSLGLSAHPEGGFYKSSFQSDVIISDNGRMEHGNNRKLFTSIYFLLRSHDISHFHRLKSDELWYYHAGSPLTIHVIDERGEYKEMKLGLNLDKGELPQVLVPKNSIFGSSVMEEEGFSLVGCMVSPGFDFEDFELFYQDDLLKEYPEHEQIIRKMAYKSK</sequence>
<accession>A0A9C7G6Z1</accession>
<dbReference type="PANTHER" id="PTHR33387:SF3">
    <property type="entry name" value="DUF985 DOMAIN-CONTAINING PROTEIN"/>
    <property type="match status" value="1"/>
</dbReference>
<reference evidence="2" key="1">
    <citation type="submission" date="2021-10" db="EMBL/GenBank/DDBJ databases">
        <authorList>
            <person name="Criscuolo A."/>
        </authorList>
    </citation>
    <scope>NUCLEOTIDE SEQUENCE</scope>
    <source>
        <strain evidence="2">CIP111885</strain>
    </source>
</reference>